<reference evidence="5 6" key="1">
    <citation type="submission" date="2016-11" db="EMBL/GenBank/DDBJ databases">
        <authorList>
            <person name="Jaros S."/>
            <person name="Januszkiewicz K."/>
            <person name="Wedrychowicz H."/>
        </authorList>
    </citation>
    <scope>NUCLEOTIDE SEQUENCE [LARGE SCALE GENOMIC DNA]</scope>
    <source>
        <strain evidence="5 6">DSM 18772</strain>
    </source>
</reference>
<dbReference type="STRING" id="1123071.SAMN02745181_2227"/>
<dbReference type="InterPro" id="IPR012341">
    <property type="entry name" value="6hp_glycosidase-like_sf"/>
</dbReference>
<dbReference type="InParanoid" id="A0A1M6KX57"/>
<protein>
    <submittedName>
        <fullName evidence="5">Alpha-L-fucosidase 2</fullName>
    </submittedName>
</protein>
<organism evidence="5 6">
    <name type="scientific">Rubritalea squalenifaciens DSM 18772</name>
    <dbReference type="NCBI Taxonomy" id="1123071"/>
    <lineage>
        <taxon>Bacteria</taxon>
        <taxon>Pseudomonadati</taxon>
        <taxon>Verrucomicrobiota</taxon>
        <taxon>Verrucomicrobiia</taxon>
        <taxon>Verrucomicrobiales</taxon>
        <taxon>Rubritaleaceae</taxon>
        <taxon>Rubritalea</taxon>
    </lineage>
</organism>
<dbReference type="PANTHER" id="PTHR31084:SF0">
    <property type="entry name" value="ALPHA-L-FUCOSIDASE 2"/>
    <property type="match status" value="1"/>
</dbReference>
<evidence type="ECO:0000259" key="2">
    <source>
        <dbReference type="Pfam" id="PF14498"/>
    </source>
</evidence>
<dbReference type="PANTHER" id="PTHR31084">
    <property type="entry name" value="ALPHA-L-FUCOSIDASE 2"/>
    <property type="match status" value="1"/>
</dbReference>
<dbReference type="InterPro" id="IPR049053">
    <property type="entry name" value="AFCA-like_C"/>
</dbReference>
<feature type="domain" description="Alpha fucosidase A-like C-terminal" evidence="3">
    <location>
        <begin position="657"/>
        <end position="717"/>
    </location>
</feature>
<feature type="chain" id="PRO_5012251983" evidence="1">
    <location>
        <begin position="22"/>
        <end position="751"/>
    </location>
</feature>
<keyword evidence="1" id="KW-0732">Signal</keyword>
<name>A0A1M6KX57_9BACT</name>
<evidence type="ECO:0000313" key="6">
    <source>
        <dbReference type="Proteomes" id="UP000184510"/>
    </source>
</evidence>
<dbReference type="GO" id="GO:0004560">
    <property type="term" value="F:alpha-L-fucosidase activity"/>
    <property type="evidence" value="ECO:0007669"/>
    <property type="project" value="TreeGrafter"/>
</dbReference>
<dbReference type="Pfam" id="PF14498">
    <property type="entry name" value="Glyco_hyd_65N_2"/>
    <property type="match status" value="1"/>
</dbReference>
<dbReference type="Gene3D" id="1.50.10.10">
    <property type="match status" value="1"/>
</dbReference>
<dbReference type="Pfam" id="PF22124">
    <property type="entry name" value="Glyco_hydro_95_cat"/>
    <property type="match status" value="1"/>
</dbReference>
<dbReference type="InterPro" id="IPR008928">
    <property type="entry name" value="6-hairpin_glycosidase_sf"/>
</dbReference>
<dbReference type="InterPro" id="IPR054363">
    <property type="entry name" value="GH95_cat"/>
</dbReference>
<evidence type="ECO:0000313" key="5">
    <source>
        <dbReference type="EMBL" id="SHJ63456.1"/>
    </source>
</evidence>
<gene>
    <name evidence="5" type="ORF">SAMN02745181_2227</name>
</gene>
<evidence type="ECO:0000259" key="3">
    <source>
        <dbReference type="Pfam" id="PF21307"/>
    </source>
</evidence>
<feature type="domain" description="Glycosyl hydrolase family 95 catalytic" evidence="4">
    <location>
        <begin position="296"/>
        <end position="654"/>
    </location>
</feature>
<dbReference type="Pfam" id="PF21307">
    <property type="entry name" value="Glyco_hydro_95_C"/>
    <property type="match status" value="1"/>
</dbReference>
<evidence type="ECO:0000259" key="4">
    <source>
        <dbReference type="Pfam" id="PF22124"/>
    </source>
</evidence>
<dbReference type="RefSeq" id="WP_143183832.1">
    <property type="nucleotide sequence ID" value="NZ_FQYR01000004.1"/>
</dbReference>
<dbReference type="EMBL" id="FQYR01000004">
    <property type="protein sequence ID" value="SHJ63456.1"/>
    <property type="molecule type" value="Genomic_DNA"/>
</dbReference>
<dbReference type="GO" id="GO:0005975">
    <property type="term" value="P:carbohydrate metabolic process"/>
    <property type="evidence" value="ECO:0007669"/>
    <property type="project" value="InterPro"/>
</dbReference>
<dbReference type="SUPFAM" id="SSF48208">
    <property type="entry name" value="Six-hairpin glycosidases"/>
    <property type="match status" value="1"/>
</dbReference>
<keyword evidence="6" id="KW-1185">Reference proteome</keyword>
<feature type="domain" description="Glycosyl hydrolase family 95 N-terminal" evidence="2">
    <location>
        <begin position="44"/>
        <end position="180"/>
    </location>
</feature>
<dbReference type="InterPro" id="IPR027414">
    <property type="entry name" value="GH95_N_dom"/>
</dbReference>
<evidence type="ECO:0000256" key="1">
    <source>
        <dbReference type="SAM" id="SignalP"/>
    </source>
</evidence>
<dbReference type="Proteomes" id="UP000184510">
    <property type="component" value="Unassembled WGS sequence"/>
</dbReference>
<accession>A0A1M6KX57</accession>
<sequence>MLKAISTYSLAGVLCTLPLNAESMQTSPERIQDTLREDSMSLPAPIQRWDNALPLGNGLTGGLLWGEGRELRLSLDRGDLWDERGNAASKDPKRNLQTLLESIENKDGKTFSRLFDQTYNGSPWTKIPGARLVMTLPEGNAAENFHLEFEKALATVDLGKKQQAQAFFSATKPVILLKLPLGTEFNLIRPQSIDKLGYPAPNTKTSTNEAFFTQQTAEGLEYTFYVRWLEQEDHLLTAIAITTNQESSHSLALARKYAMAGLTTGWDELLDEHRQWWDKFYNQSEVSIPKPRLQNHYNLVKYYYGSASRADAPPMPLQGVWTADEGSLPPWKGDYHNDLNTQMNYVAWQAAGLEESGMSYINYYVDRMEQFRKYGKEFFGLDTAMVPGVMTLKGQAMGGWPQYAMSMTAGLWNGHALYQHWKISQDRAFLEKTAYPWLAEIMSSVIALTDEKDGKLYLKLSTSPEWNNGSFNAYLKGNSNFDQALLSWGLGALQEMAEELDKKQDAQKWAGYLAKMPSLQVDSETQTLEVAKGIPFDHSHRHFSHTLAIHPLGILNIEQGPEQKALVRNSVRQLIDNGSSAWTGYSFTWAASLAARAGFPEDAARLLTDFERAFVTRNGFHVNGDQTKSGLSGFTYRPFTLEGNFLFMDAVQEMYLQSWGETLRIFPSVPADWKDCSFRDLRAEGGLKVSATRKDGMTQSVTISSKHGGQVNLRNPFGKEPYQSSRPIKTKDGLLVATLKAGESITLTSKL</sequence>
<dbReference type="OrthoDB" id="9802600at2"/>
<dbReference type="AlphaFoldDB" id="A0A1M6KX57"/>
<feature type="signal peptide" evidence="1">
    <location>
        <begin position="1"/>
        <end position="21"/>
    </location>
</feature>
<proteinExistence type="predicted"/>